<evidence type="ECO:0000256" key="8">
    <source>
        <dbReference type="SAM" id="Phobius"/>
    </source>
</evidence>
<feature type="transmembrane region" description="Helical" evidence="8">
    <location>
        <begin position="346"/>
        <end position="368"/>
    </location>
</feature>
<keyword evidence="7 8" id="KW-0472">Membrane</keyword>
<feature type="transmembrane region" description="Helical" evidence="8">
    <location>
        <begin position="50"/>
        <end position="66"/>
    </location>
</feature>
<evidence type="ECO:0000256" key="1">
    <source>
        <dbReference type="ARBA" id="ARBA00004651"/>
    </source>
</evidence>
<feature type="transmembrane region" description="Helical" evidence="8">
    <location>
        <begin position="78"/>
        <end position="97"/>
    </location>
</feature>
<feature type="transmembrane region" description="Helical" evidence="8">
    <location>
        <begin position="220"/>
        <end position="239"/>
    </location>
</feature>
<keyword evidence="5 8" id="KW-0812">Transmembrane</keyword>
<dbReference type="RefSeq" id="WP_377933455.1">
    <property type="nucleotide sequence ID" value="NZ_JBHUEA010000008.1"/>
</dbReference>
<evidence type="ECO:0000256" key="5">
    <source>
        <dbReference type="ARBA" id="ARBA00022692"/>
    </source>
</evidence>
<dbReference type="InterPro" id="IPR004812">
    <property type="entry name" value="Efflux_drug-R_Bcr/CmlA"/>
</dbReference>
<dbReference type="NCBIfam" id="TIGR00710">
    <property type="entry name" value="efflux_Bcr_CflA"/>
    <property type="match status" value="1"/>
</dbReference>
<protein>
    <submittedName>
        <fullName evidence="10">Bcr/CflA family efflux MFS transporter</fullName>
    </submittedName>
</protein>
<evidence type="ECO:0000256" key="6">
    <source>
        <dbReference type="ARBA" id="ARBA00022989"/>
    </source>
</evidence>
<comment type="similarity">
    <text evidence="2">Belongs to the major facilitator superfamily. Bcr/CmlA family.</text>
</comment>
<dbReference type="InterPro" id="IPR011701">
    <property type="entry name" value="MFS"/>
</dbReference>
<feature type="transmembrane region" description="Helical" evidence="8">
    <location>
        <begin position="374"/>
        <end position="394"/>
    </location>
</feature>
<dbReference type="EMBL" id="JBHUEA010000008">
    <property type="protein sequence ID" value="MFD1721325.1"/>
    <property type="molecule type" value="Genomic_DNA"/>
</dbReference>
<dbReference type="Pfam" id="PF07690">
    <property type="entry name" value="MFS_1"/>
    <property type="match status" value="1"/>
</dbReference>
<sequence length="397" mass="39675">MRRSGGDRRPVSTPALALVTGFGPFGTDTYLPALPAVALALAVPASTAQLSITVFLVGLAVGQLLAGPISDAAGRRGLLLGSGVALVVASAACVVAADAGTLLVARTVQGLAGGAGSAIGVAVVSDRYSGPEAAARFGTLSAIRLIAPVVAPGIGGLILLVSDFRGVFVFMTAFSALVLLIAAVGLPETLEPAMRQPAGLRHLGARIVDLLRRPAFRAPVIVQCIAQAGFFVYIGGSSFVLQQQLGIGEGLYSIVFATDAAAMVVTSVLFRRFVLRVPVTRLRAIGLWMSSGGAAALLLVELVTAGGAGLAAVWVLLGVAVAGNGFCIPATTVLAQEAGRPSAGTAASLSGGLAFLVGALTTPLTGLIGVQTVLVLALGMAVLSTTALVASRLLPRG</sequence>
<evidence type="ECO:0000313" key="11">
    <source>
        <dbReference type="Proteomes" id="UP001597347"/>
    </source>
</evidence>
<proteinExistence type="inferred from homology"/>
<dbReference type="InterPro" id="IPR036259">
    <property type="entry name" value="MFS_trans_sf"/>
</dbReference>
<comment type="caution">
    <text evidence="10">The sequence shown here is derived from an EMBL/GenBank/DDBJ whole genome shotgun (WGS) entry which is preliminary data.</text>
</comment>
<dbReference type="SUPFAM" id="SSF103473">
    <property type="entry name" value="MFS general substrate transporter"/>
    <property type="match status" value="1"/>
</dbReference>
<evidence type="ECO:0000313" key="10">
    <source>
        <dbReference type="EMBL" id="MFD1721325.1"/>
    </source>
</evidence>
<evidence type="ECO:0000256" key="2">
    <source>
        <dbReference type="ARBA" id="ARBA00006236"/>
    </source>
</evidence>
<accession>A0ABW4LDI1</accession>
<dbReference type="Gene3D" id="1.20.1720.10">
    <property type="entry name" value="Multidrug resistance protein D"/>
    <property type="match status" value="1"/>
</dbReference>
<dbReference type="PROSITE" id="PS00216">
    <property type="entry name" value="SUGAR_TRANSPORT_1"/>
    <property type="match status" value="1"/>
</dbReference>
<dbReference type="InterPro" id="IPR020846">
    <property type="entry name" value="MFS_dom"/>
</dbReference>
<evidence type="ECO:0000256" key="4">
    <source>
        <dbReference type="ARBA" id="ARBA00022475"/>
    </source>
</evidence>
<feature type="transmembrane region" description="Helical" evidence="8">
    <location>
        <begin position="282"/>
        <end position="305"/>
    </location>
</feature>
<evidence type="ECO:0000259" key="9">
    <source>
        <dbReference type="PROSITE" id="PS50850"/>
    </source>
</evidence>
<feature type="domain" description="Major facilitator superfamily (MFS) profile" evidence="9">
    <location>
        <begin position="12"/>
        <end position="397"/>
    </location>
</feature>
<dbReference type="InterPro" id="IPR005829">
    <property type="entry name" value="Sugar_transporter_CS"/>
</dbReference>
<keyword evidence="6 8" id="KW-1133">Transmembrane helix</keyword>
<feature type="transmembrane region" description="Helical" evidence="8">
    <location>
        <begin position="103"/>
        <end position="125"/>
    </location>
</feature>
<dbReference type="Proteomes" id="UP001597347">
    <property type="component" value="Unassembled WGS sequence"/>
</dbReference>
<keyword evidence="11" id="KW-1185">Reference proteome</keyword>
<evidence type="ECO:0000256" key="7">
    <source>
        <dbReference type="ARBA" id="ARBA00023136"/>
    </source>
</evidence>
<gene>
    <name evidence="10" type="ORF">ACFSBI_07160</name>
</gene>
<feature type="transmembrane region" description="Helical" evidence="8">
    <location>
        <begin position="137"/>
        <end position="161"/>
    </location>
</feature>
<feature type="transmembrane region" description="Helical" evidence="8">
    <location>
        <begin position="167"/>
        <end position="186"/>
    </location>
</feature>
<reference evidence="11" key="1">
    <citation type="journal article" date="2019" name="Int. J. Syst. Evol. Microbiol.">
        <title>The Global Catalogue of Microorganisms (GCM) 10K type strain sequencing project: providing services to taxonomists for standard genome sequencing and annotation.</title>
        <authorList>
            <consortium name="The Broad Institute Genomics Platform"/>
            <consortium name="The Broad Institute Genome Sequencing Center for Infectious Disease"/>
            <person name="Wu L."/>
            <person name="Ma J."/>
        </authorList>
    </citation>
    <scope>NUCLEOTIDE SEQUENCE [LARGE SCALE GENOMIC DNA]</scope>
    <source>
        <strain evidence="11">CGMCC 1.12471</strain>
    </source>
</reference>
<keyword evidence="3" id="KW-0813">Transport</keyword>
<name>A0ABW4LDI1_9MICO</name>
<dbReference type="PANTHER" id="PTHR23502:SF132">
    <property type="entry name" value="POLYAMINE TRANSPORTER 2-RELATED"/>
    <property type="match status" value="1"/>
</dbReference>
<feature type="transmembrane region" description="Helical" evidence="8">
    <location>
        <begin position="251"/>
        <end position="270"/>
    </location>
</feature>
<dbReference type="PROSITE" id="PS50850">
    <property type="entry name" value="MFS"/>
    <property type="match status" value="1"/>
</dbReference>
<dbReference type="PANTHER" id="PTHR23502">
    <property type="entry name" value="MAJOR FACILITATOR SUPERFAMILY"/>
    <property type="match status" value="1"/>
</dbReference>
<keyword evidence="4" id="KW-1003">Cell membrane</keyword>
<organism evidence="10 11">
    <name type="scientific">Amnibacterium endophyticum</name>
    <dbReference type="NCBI Taxonomy" id="2109337"/>
    <lineage>
        <taxon>Bacteria</taxon>
        <taxon>Bacillati</taxon>
        <taxon>Actinomycetota</taxon>
        <taxon>Actinomycetes</taxon>
        <taxon>Micrococcales</taxon>
        <taxon>Microbacteriaceae</taxon>
        <taxon>Amnibacterium</taxon>
    </lineage>
</organism>
<comment type="subcellular location">
    <subcellularLocation>
        <location evidence="1">Cell membrane</location>
        <topology evidence="1">Multi-pass membrane protein</topology>
    </subcellularLocation>
</comment>
<feature type="transmembrane region" description="Helical" evidence="8">
    <location>
        <begin position="311"/>
        <end position="334"/>
    </location>
</feature>
<evidence type="ECO:0000256" key="3">
    <source>
        <dbReference type="ARBA" id="ARBA00022448"/>
    </source>
</evidence>